<evidence type="ECO:0000313" key="4">
    <source>
        <dbReference type="Proteomes" id="UP000198866"/>
    </source>
</evidence>
<dbReference type="SMART" id="SM00880">
    <property type="entry name" value="CHAD"/>
    <property type="match status" value="1"/>
</dbReference>
<reference evidence="4" key="1">
    <citation type="submission" date="2016-10" db="EMBL/GenBank/DDBJ databases">
        <authorList>
            <person name="Varghese N."/>
            <person name="Submissions S."/>
        </authorList>
    </citation>
    <scope>NUCLEOTIDE SEQUENCE [LARGE SCALE GENOMIC DNA]</scope>
    <source>
        <strain evidence="4">LMG 26031</strain>
    </source>
</reference>
<dbReference type="Gene3D" id="1.40.20.10">
    <property type="entry name" value="CHAD domain"/>
    <property type="match status" value="1"/>
</dbReference>
<dbReference type="InterPro" id="IPR007899">
    <property type="entry name" value="CHAD_dom"/>
</dbReference>
<dbReference type="RefSeq" id="WP_090864032.1">
    <property type="nucleotide sequence ID" value="NZ_FNYE01000003.1"/>
</dbReference>
<dbReference type="STRING" id="667676.SAMN05192539_1003244"/>
<feature type="region of interest" description="Disordered" evidence="1">
    <location>
        <begin position="1"/>
        <end position="20"/>
    </location>
</feature>
<accession>A0A1H6SS24</accession>
<feature type="domain" description="CHAD" evidence="2">
    <location>
        <begin position="16"/>
        <end position="281"/>
    </location>
</feature>
<dbReference type="PANTHER" id="PTHR39339">
    <property type="entry name" value="SLR1444 PROTEIN"/>
    <property type="match status" value="1"/>
</dbReference>
<sequence>MKVEANTEARRAPPHDGTAEGHFSHYVAPLIDSALACAAALRANPDAEVLHKLRVSLRHLRSLLWAYRPLLDDTFDAQQRALFKFFASAAGKTRDWDILIALLEETADTQGQPREALETARTKSLDASRETLARANVKSALRDALKEANLELNTAHERTPLSKFARKRLTSAQKSMKKRMKRAAHAKRSDYGSYHEVRKAGKKLRYLIEFFEPVLKKKQMKSVSSLKKLQKRFGELNDVVASEQLLRDNQSVFSDEALTARALDSLAKERKRRMRAAASLL</sequence>
<name>A0A1H6SS24_9BURK</name>
<protein>
    <submittedName>
        <fullName evidence="3">CHAD domain-containing protein</fullName>
    </submittedName>
</protein>
<dbReference type="EMBL" id="FNYE01000003">
    <property type="protein sequence ID" value="SEI67597.1"/>
    <property type="molecule type" value="Genomic_DNA"/>
</dbReference>
<evidence type="ECO:0000259" key="2">
    <source>
        <dbReference type="PROSITE" id="PS51708"/>
    </source>
</evidence>
<evidence type="ECO:0000256" key="1">
    <source>
        <dbReference type="SAM" id="MobiDB-lite"/>
    </source>
</evidence>
<dbReference type="OrthoDB" id="8925343at2"/>
<dbReference type="AlphaFoldDB" id="A0A1H6SS24"/>
<dbReference type="PANTHER" id="PTHR39339:SF1">
    <property type="entry name" value="CHAD DOMAIN-CONTAINING PROTEIN"/>
    <property type="match status" value="1"/>
</dbReference>
<dbReference type="InterPro" id="IPR038186">
    <property type="entry name" value="CHAD_dom_sf"/>
</dbReference>
<proteinExistence type="predicted"/>
<dbReference type="Proteomes" id="UP000198866">
    <property type="component" value="Unassembled WGS sequence"/>
</dbReference>
<dbReference type="Pfam" id="PF05235">
    <property type="entry name" value="CHAD"/>
    <property type="match status" value="1"/>
</dbReference>
<gene>
    <name evidence="3" type="ORF">SAMN05192539_1003244</name>
</gene>
<keyword evidence="4" id="KW-1185">Reference proteome</keyword>
<organism evidence="3 4">
    <name type="scientific">Paraburkholderia diazotrophica</name>
    <dbReference type="NCBI Taxonomy" id="667676"/>
    <lineage>
        <taxon>Bacteria</taxon>
        <taxon>Pseudomonadati</taxon>
        <taxon>Pseudomonadota</taxon>
        <taxon>Betaproteobacteria</taxon>
        <taxon>Burkholderiales</taxon>
        <taxon>Burkholderiaceae</taxon>
        <taxon>Paraburkholderia</taxon>
    </lineage>
</organism>
<evidence type="ECO:0000313" key="3">
    <source>
        <dbReference type="EMBL" id="SEI67597.1"/>
    </source>
</evidence>
<dbReference type="PROSITE" id="PS51708">
    <property type="entry name" value="CHAD"/>
    <property type="match status" value="1"/>
</dbReference>